<dbReference type="InterPro" id="IPR000719">
    <property type="entry name" value="Prot_kinase_dom"/>
</dbReference>
<dbReference type="PANTHER" id="PTHR24417:SF7">
    <property type="entry name" value="CHROMATIN MODIFICATION-RELATED PROTEIN EAF1"/>
    <property type="match status" value="1"/>
</dbReference>
<name>A0A0T6ATV9_9SCAR</name>
<dbReference type="InterPro" id="IPR011009">
    <property type="entry name" value="Kinase-like_dom_sf"/>
</dbReference>
<dbReference type="GO" id="GO:0005524">
    <property type="term" value="F:ATP binding"/>
    <property type="evidence" value="ECO:0007669"/>
    <property type="project" value="InterPro"/>
</dbReference>
<feature type="non-terminal residue" evidence="4">
    <location>
        <position position="1904"/>
    </location>
</feature>
<evidence type="ECO:0000313" key="5">
    <source>
        <dbReference type="Proteomes" id="UP000051574"/>
    </source>
</evidence>
<feature type="non-terminal residue" evidence="4">
    <location>
        <position position="1"/>
    </location>
</feature>
<dbReference type="PANTHER" id="PTHR24417">
    <property type="entry name" value="SERINE/THREONINE-PROTEIN KINASE LMTK1"/>
    <property type="match status" value="1"/>
</dbReference>
<sequence>RNTHIALAQQIKANTIQNPHTQFLTGLVAVLLAICSVVLLAGCLCCQRNNGFKEFRDSPVASSTTIIGSNQDHGHVNPIANSSSEFTIFTPISPPHHNNNVFLANQRIVSCSQEEYKDGDIDASLWFDGSEKDFPRTKLKYIRELGKGWFGRVVEGTAQNISEDPGDSEWTPVVVRILEASATSRERLLFLNDAAIYKCGYHPHILRILGRSLDTVPLLLLQEYCSQGDLKKYLRMCKSSQDKLVAEEMPLRWCYQLTLALKFLHDQKLTHPDLAARNCQVSEDLSLKLGDYGLSASYYPEDYYQGSPGVPLRWCAPEIIAYTSTTIQTTPTTVESNIWALGVTMWEMLEWGEQPYSDLTDDEVISHVLGTAKIRLTRPTYRLIYTDYMYKIMQSCWYNTESRITVSQIELMVTDLMHVYENTKISLDLNSDIPHEGEPISLEEFDMRWNALKPNSPLARDSDVLEQLQQNQSREKQDRAQKSASMNNLHGSLDNLLDTRQFDQMESWLENVASDVSDMSFVRGLSEAITDLDNAIAMQNISSSPEFGKANVTVGGQFTSSESETEDENWRKKIERGAYTEKVRQKSRSVADLMVLTHIDYSESDSETLPSLDYSKANQRVRYLKSVDNQKKFGSEGNLIHVHDNTFQEELKKLQEERRDSLLFVPDKFSECSFSEERAAAAATSTMSSSLSNNRLDNLENSPVKKLIEKLNSPSEMVPPQQVYNVFNVRVQHMNVSGTVCDKIGETVDRNVNAISRDSAEKEENAFSAICDRQLESKVLEHNMLILPSSDNQNKSFSVDNSENQNIEHRECPSHITPFYNAFVNAENSTNSSYDGCIKKVEGQSVIFSRNCIQEETYPCKKVSNGTLDSAYVINSTNGKNNEIISTIFENAPYGKVKEEKPMISNAPTSPNQYNSNILQRKELSTETDTMKQNNFEVKIEILNEQNSTLNTHKNYNIMPNNLNNEISSSKEILATSKENSKNVKLKVPKLSEIIQRNAIDYKVHHHHTGSNDKTSVISKNEENEKLIHQDIVDKDSGLNTPENSASLEKLYDDNEEILDIGSFDSDRSNETNTNKGILLTELSNEEEHNSKGKSDEVPLLGYFREETKEIGEEDEISKMIDYCVKKEAKLVCDLFLAHERSNYFADANDTLVMDSKAAELDSEVNKKSVPYENISNVIKKYSFLSYDYKNDMRNFIESEVYHTSTLLDYAVLPSKLDNDIMQDVDVNTNALLTKADGCKYDRNSAIEDVVLSNQQLLNNKTSKNQSVISYTGSKAVSLNEETHNSSRTDDKVPDEFDFIQARNFSQQENLESTSGNELLDKDKQTIENETEGKSITFDERLKPAFTGFEKLDNNHTVEEDPYKNLGTTIYEVLSVQPDTTVNNLPDLIEIKDCQVQSTALENQINAKTVDQLFNKNDSNDGDINRRYNFDIVKIIENFNLAALEKELRSEPVILEKLIAKFDSNEENGNTTLDDEESYIQENLTIIDKIPNCGSAVNEEKNQGFMSKPDENVEENEAICEGAEISQTRSFLNNEIECSSMYPIITNTVTYTNNPENTILESIKTYEEVTISNTPNKLQEFTFKDILTDKEDINSKEENITEVSVLNDSAERIVEVTENVQHSTSTMQQNDLRNTTDAVVQLDFNTNCDLNLSGCTQFEFIEDEQLLPHTSKKEELAAQNSKTNACNFDQPSAILIDEVMNENDVTLKILPKLHEQPLLEEHDDIVNKKTSPQIAGLDTENDANVVVRNIDYIDKTDVSSENAFAITVDESEQNIQELNTGQSNTATPLCPVNKLQGDIFESNNTQLSKVPSLVSYATIVQTAIFLNMEISSYSKVDGDLTICSSVQPSSEFDEVRTISGENKVDHSLYSTQSTTFPILGSEVVSEIQELPVVAQEEFQSPRDC</sequence>
<feature type="region of interest" description="Disordered" evidence="1">
    <location>
        <begin position="466"/>
        <end position="488"/>
    </location>
</feature>
<feature type="domain" description="Protein kinase" evidence="3">
    <location>
        <begin position="139"/>
        <end position="421"/>
    </location>
</feature>
<dbReference type="OrthoDB" id="5973359at2759"/>
<proteinExistence type="predicted"/>
<keyword evidence="5" id="KW-1185">Reference proteome</keyword>
<keyword evidence="4" id="KW-0418">Kinase</keyword>
<feature type="transmembrane region" description="Helical" evidence="2">
    <location>
        <begin position="21"/>
        <end position="42"/>
    </location>
</feature>
<dbReference type="GO" id="GO:0004672">
    <property type="term" value="F:protein kinase activity"/>
    <property type="evidence" value="ECO:0007669"/>
    <property type="project" value="InterPro"/>
</dbReference>
<evidence type="ECO:0000256" key="1">
    <source>
        <dbReference type="SAM" id="MobiDB-lite"/>
    </source>
</evidence>
<protein>
    <submittedName>
        <fullName evidence="4">Protein kinase</fullName>
    </submittedName>
</protein>
<evidence type="ECO:0000313" key="4">
    <source>
        <dbReference type="EMBL" id="KRT78381.1"/>
    </source>
</evidence>
<dbReference type="InterPro" id="IPR001245">
    <property type="entry name" value="Ser-Thr/Tyr_kinase_cat_dom"/>
</dbReference>
<organism evidence="4 5">
    <name type="scientific">Oryctes borbonicus</name>
    <dbReference type="NCBI Taxonomy" id="1629725"/>
    <lineage>
        <taxon>Eukaryota</taxon>
        <taxon>Metazoa</taxon>
        <taxon>Ecdysozoa</taxon>
        <taxon>Arthropoda</taxon>
        <taxon>Hexapoda</taxon>
        <taxon>Insecta</taxon>
        <taxon>Pterygota</taxon>
        <taxon>Neoptera</taxon>
        <taxon>Endopterygota</taxon>
        <taxon>Coleoptera</taxon>
        <taxon>Polyphaga</taxon>
        <taxon>Scarabaeiformia</taxon>
        <taxon>Scarabaeidae</taxon>
        <taxon>Dynastinae</taxon>
        <taxon>Oryctes</taxon>
    </lineage>
</organism>
<keyword evidence="2" id="KW-0812">Transmembrane</keyword>
<comment type="caution">
    <text evidence="4">The sequence shown here is derived from an EMBL/GenBank/DDBJ whole genome shotgun (WGS) entry which is preliminary data.</text>
</comment>
<dbReference type="PRINTS" id="PR00109">
    <property type="entry name" value="TYRKINASE"/>
</dbReference>
<keyword evidence="2" id="KW-1133">Transmembrane helix</keyword>
<dbReference type="Proteomes" id="UP000051574">
    <property type="component" value="Unassembled WGS sequence"/>
</dbReference>
<dbReference type="PROSITE" id="PS50011">
    <property type="entry name" value="PROTEIN_KINASE_DOM"/>
    <property type="match status" value="1"/>
</dbReference>
<keyword evidence="4" id="KW-0808">Transferase</keyword>
<dbReference type="Gene3D" id="3.30.200.20">
    <property type="entry name" value="Phosphorylase Kinase, domain 1"/>
    <property type="match status" value="1"/>
</dbReference>
<keyword evidence="2" id="KW-0472">Membrane</keyword>
<evidence type="ECO:0000259" key="3">
    <source>
        <dbReference type="PROSITE" id="PS50011"/>
    </source>
</evidence>
<accession>A0A0T6ATV9</accession>
<dbReference type="Gene3D" id="1.10.510.10">
    <property type="entry name" value="Transferase(Phosphotransferase) domain 1"/>
    <property type="match status" value="1"/>
</dbReference>
<dbReference type="Pfam" id="PF07714">
    <property type="entry name" value="PK_Tyr_Ser-Thr"/>
    <property type="match status" value="1"/>
</dbReference>
<dbReference type="EMBL" id="LJIG01022853">
    <property type="protein sequence ID" value="KRT78381.1"/>
    <property type="molecule type" value="Genomic_DNA"/>
</dbReference>
<dbReference type="SUPFAM" id="SSF56112">
    <property type="entry name" value="Protein kinase-like (PK-like)"/>
    <property type="match status" value="1"/>
</dbReference>
<reference evidence="4 5" key="1">
    <citation type="submission" date="2015-09" db="EMBL/GenBank/DDBJ databases">
        <title>Draft genome of the scarab beetle Oryctes borbonicus.</title>
        <authorList>
            <person name="Meyer J.M."/>
            <person name="Markov G.V."/>
            <person name="Baskaran P."/>
            <person name="Herrmann M."/>
            <person name="Sommer R.J."/>
            <person name="Roedelsperger C."/>
        </authorList>
    </citation>
    <scope>NUCLEOTIDE SEQUENCE [LARGE SCALE GENOMIC DNA]</scope>
    <source>
        <strain evidence="4">OB123</strain>
        <tissue evidence="4">Whole animal</tissue>
    </source>
</reference>
<gene>
    <name evidence="4" type="ORF">AMK59_7936</name>
</gene>
<evidence type="ECO:0000256" key="2">
    <source>
        <dbReference type="SAM" id="Phobius"/>
    </source>
</evidence>